<dbReference type="InterPro" id="IPR029044">
    <property type="entry name" value="Nucleotide-diphossugar_trans"/>
</dbReference>
<keyword evidence="1" id="KW-0808">Transferase</keyword>
<reference evidence="2" key="1">
    <citation type="submission" date="2017-02" db="EMBL/GenBank/DDBJ databases">
        <authorList>
            <person name="Varghese N."/>
            <person name="Submissions S."/>
        </authorList>
    </citation>
    <scope>NUCLEOTIDE SEQUENCE [LARGE SCALE GENOMIC DNA]</scope>
    <source>
        <strain evidence="2">DSM 23405</strain>
    </source>
</reference>
<dbReference type="InterPro" id="IPR050793">
    <property type="entry name" value="CMP-NeuNAc_synthase"/>
</dbReference>
<dbReference type="STRING" id="241145.SAMN05660776_0752"/>
<sequence length="228" mass="26170">MKYSIFLPVRKGSERIERKNTRDFSGIEGGLLKLKLKQLEGLPQNMEVIISTNDEECLEIAGSFFKKIRNLRIIKRADRLGAANTPLKELIKHAGEVSAADFILWTHVTSPFCQNAEYLKAIREFEKGWDNDFDSLVSGKDYKEFLMDKSSLGIVNNNTAIAWPRTQDLPEWFEINNAIFLTSRANFCKGKRMGDKPKLLAQSKIVSLDIDYLDDFKIAEAVYDKYYK</sequence>
<evidence type="ECO:0000313" key="2">
    <source>
        <dbReference type="Proteomes" id="UP000190230"/>
    </source>
</evidence>
<dbReference type="RefSeq" id="WP_079719349.1">
    <property type="nucleotide sequence ID" value="NZ_FUYY01000001.1"/>
</dbReference>
<proteinExistence type="predicted"/>
<keyword evidence="2" id="KW-1185">Reference proteome</keyword>
<dbReference type="GO" id="GO:0008781">
    <property type="term" value="F:N-acylneuraminate cytidylyltransferase activity"/>
    <property type="evidence" value="ECO:0007669"/>
    <property type="project" value="TreeGrafter"/>
</dbReference>
<evidence type="ECO:0000313" key="1">
    <source>
        <dbReference type="EMBL" id="SKB36699.1"/>
    </source>
</evidence>
<dbReference type="Pfam" id="PF02348">
    <property type="entry name" value="CTP_transf_3"/>
    <property type="match status" value="1"/>
</dbReference>
<dbReference type="PANTHER" id="PTHR21485:SF6">
    <property type="entry name" value="N-ACYLNEURAMINATE CYTIDYLYLTRANSFERASE-RELATED"/>
    <property type="match status" value="1"/>
</dbReference>
<accession>A0A1T5APC0</accession>
<dbReference type="AlphaFoldDB" id="A0A1T5APC0"/>
<organism evidence="1 2">
    <name type="scientific">Salegentibacter holothuriorum</name>
    <dbReference type="NCBI Taxonomy" id="241145"/>
    <lineage>
        <taxon>Bacteria</taxon>
        <taxon>Pseudomonadati</taxon>
        <taxon>Bacteroidota</taxon>
        <taxon>Flavobacteriia</taxon>
        <taxon>Flavobacteriales</taxon>
        <taxon>Flavobacteriaceae</taxon>
        <taxon>Salegentibacter</taxon>
    </lineage>
</organism>
<protein>
    <submittedName>
        <fullName evidence="1">N-acylneuraminate cytidylyltransferase</fullName>
    </submittedName>
</protein>
<gene>
    <name evidence="1" type="ORF">SAMN05660776_0752</name>
</gene>
<dbReference type="Gene3D" id="3.90.550.10">
    <property type="entry name" value="Spore Coat Polysaccharide Biosynthesis Protein SpsA, Chain A"/>
    <property type="match status" value="1"/>
</dbReference>
<dbReference type="PANTHER" id="PTHR21485">
    <property type="entry name" value="HAD SUPERFAMILY MEMBERS CMAS AND KDSC"/>
    <property type="match status" value="1"/>
</dbReference>
<dbReference type="Proteomes" id="UP000190230">
    <property type="component" value="Unassembled WGS sequence"/>
</dbReference>
<dbReference type="EMBL" id="FUYY01000001">
    <property type="protein sequence ID" value="SKB36699.1"/>
    <property type="molecule type" value="Genomic_DNA"/>
</dbReference>
<dbReference type="OrthoDB" id="9805604at2"/>
<keyword evidence="1" id="KW-0548">Nucleotidyltransferase</keyword>
<dbReference type="SUPFAM" id="SSF53448">
    <property type="entry name" value="Nucleotide-diphospho-sugar transferases"/>
    <property type="match status" value="1"/>
</dbReference>
<name>A0A1T5APC0_9FLAO</name>
<dbReference type="InterPro" id="IPR003329">
    <property type="entry name" value="Cytidylyl_trans"/>
</dbReference>